<keyword evidence="3" id="KW-1185">Reference proteome</keyword>
<dbReference type="RefSeq" id="WP_234267577.1">
    <property type="nucleotide sequence ID" value="NZ_BSPB01000062.1"/>
</dbReference>
<feature type="transmembrane region" description="Helical" evidence="1">
    <location>
        <begin position="112"/>
        <end position="133"/>
    </location>
</feature>
<keyword evidence="1" id="KW-0812">Transmembrane</keyword>
<feature type="transmembrane region" description="Helical" evidence="1">
    <location>
        <begin position="12"/>
        <end position="36"/>
    </location>
</feature>
<dbReference type="InterPro" id="IPR021279">
    <property type="entry name" value="DUF2721"/>
</dbReference>
<dbReference type="Pfam" id="PF11026">
    <property type="entry name" value="DUF2721"/>
    <property type="match status" value="1"/>
</dbReference>
<dbReference type="EMBL" id="BSPB01000062">
    <property type="protein sequence ID" value="GLS16517.1"/>
    <property type="molecule type" value="Genomic_DNA"/>
</dbReference>
<sequence length="162" mass="17716">MNLPLDVTSVTHSVQLAVAPVFFLTAVAGMISAVAGRLARIIDRARVLEDKVRASADQEVIDRLLVELTLLRKRGRIANFAIGCLGLCGFFIGVTIVSLFLGQAWEMQWPQIAVGCFLLGVLSFLVALGAFMWETVLATHLLNFKVLEMGREFRPGGASTRR</sequence>
<name>A0ABQ6C852_9BURK</name>
<keyword evidence="1" id="KW-0472">Membrane</keyword>
<protein>
    <recommendedName>
        <fullName evidence="4">DUF2721 domain-containing protein</fullName>
    </recommendedName>
</protein>
<evidence type="ECO:0000313" key="3">
    <source>
        <dbReference type="Proteomes" id="UP001156903"/>
    </source>
</evidence>
<comment type="caution">
    <text evidence="2">The sequence shown here is derived from an EMBL/GenBank/DDBJ whole genome shotgun (WGS) entry which is preliminary data.</text>
</comment>
<proteinExistence type="predicted"/>
<evidence type="ECO:0000256" key="1">
    <source>
        <dbReference type="SAM" id="Phobius"/>
    </source>
</evidence>
<accession>A0ABQ6C852</accession>
<feature type="transmembrane region" description="Helical" evidence="1">
    <location>
        <begin position="77"/>
        <end position="100"/>
    </location>
</feature>
<keyword evidence="1" id="KW-1133">Transmembrane helix</keyword>
<evidence type="ECO:0008006" key="4">
    <source>
        <dbReference type="Google" id="ProtNLM"/>
    </source>
</evidence>
<dbReference type="Proteomes" id="UP001156903">
    <property type="component" value="Unassembled WGS sequence"/>
</dbReference>
<reference evidence="3" key="1">
    <citation type="journal article" date="2019" name="Int. J. Syst. Evol. Microbiol.">
        <title>The Global Catalogue of Microorganisms (GCM) 10K type strain sequencing project: providing services to taxonomists for standard genome sequencing and annotation.</title>
        <authorList>
            <consortium name="The Broad Institute Genomics Platform"/>
            <consortium name="The Broad Institute Genome Sequencing Center for Infectious Disease"/>
            <person name="Wu L."/>
            <person name="Ma J."/>
        </authorList>
    </citation>
    <scope>NUCLEOTIDE SEQUENCE [LARGE SCALE GENOMIC DNA]</scope>
    <source>
        <strain evidence="3">NBRC 109341</strain>
    </source>
</reference>
<organism evidence="2 3">
    <name type="scientific">Hydrogenophaga electricum</name>
    <dbReference type="NCBI Taxonomy" id="1230953"/>
    <lineage>
        <taxon>Bacteria</taxon>
        <taxon>Pseudomonadati</taxon>
        <taxon>Pseudomonadota</taxon>
        <taxon>Betaproteobacteria</taxon>
        <taxon>Burkholderiales</taxon>
        <taxon>Comamonadaceae</taxon>
        <taxon>Hydrogenophaga</taxon>
    </lineage>
</organism>
<evidence type="ECO:0000313" key="2">
    <source>
        <dbReference type="EMBL" id="GLS16517.1"/>
    </source>
</evidence>
<gene>
    <name evidence="2" type="ORF">GCM10007935_39580</name>
</gene>